<dbReference type="InterPro" id="IPR043502">
    <property type="entry name" value="DNA/RNA_pol_sf"/>
</dbReference>
<sequence length="1997" mass="231695">MTNTDNENEVSTSPSTSPSTSTSTSTSTPDPVMMVCYRESLSNLVKFKGKDEPKILNFIHNIERIGRMINANDTILYCMCTAKLDGEAKRWYENNITLTTWGDLKPALLERFTTTDSSTKIFEQLKERKQKPEESITTFYDDIIKLCHDYDPIMSDKMIISWLENGVKDSLKISIKRQMKLLIESARTTKAFLKIAKDEEELQEEHISVPDPTPSYMPYFTNAVSTTKPQTTGTVRDTQYSARSISPNRPWQSMDHRNEFDTSYYPPQASHHTTPPESWSASKHRPPTPRRYDRTIQPGYGKSTTSKNTFTTRLKPLHKSANCSPVNIIGEIELEITIRGYRTLTIADVATNLVTDLLLGNDWIQANNIIIDCPQQRIILNDRYNRIAATTTFIEQPDTQLPIFTINDITLPPYSETYVNVKTRSNSNQTTEALFEPIPTFYTKQILITHALLAVENDTSTLTIINANDRPRTLSRNTKLGHITFQDPPLNYAIVSVLPDSQSVDQNYPKTISTKRNHQQKSSCFPSTSQKRKVRFADISWEEKQENEHQCYVCQELFLSRNDLLEHLRAKCYPQDIREQIDNLTTHIMNDNQRQQVQRILWKYGKLFDLRRPSTIKATIQHALETGNHSPVYTPPYRVSYKDEQIQRDEIDKLLKQGIIEESTSPWSSPIVLVRKKDGSVRFCIDYRKLNTITTRDAFPIPRIDDIFDHLSQAGYYTTIDFKSGYFQVGLAEKDRPKTAFSTRDQHYQFTVLPQGVTNGPPAFQRIVSRILGPTRWNYSLAYLDDVIIYSQTFDQHLIHIDDILNRLNEANFRLNVGKCHITQTAIDYLGHRIEHGNIKPNADNIRALLETQRPTTAKEAFRFVKAAEYYRKFIPRFSIIAQPLYKYAPTTKEQRSHKSQSTPIQLADEELNAFDELKRILTNDLVLRIPNDNLPFKIQTDASKIGIGAVLMQTHANGDLPVAYLSKKLTTTQMNWPATEQECYAIIYAIEKWHKYLDGRQFTIETDHKPLLPLNLKQQLNSKCERWRLKLQHYTFTIRYIKGKHNTVADYLSRAPLDKEADDEDDYVQTKTRTTQTDDSMIVSVVTSVTTRAQTKRQQSERNDDHMSDQSYDGQAKRNDKSTDNSSCVEANIEHHQMMEIDNKIIPFTYEQIRELQQQDEETKQIMMNINTSDAYVIQDDMLMKNSTPPVPFIPKGRFRSDIIKVYHDTPANGAHFGRDRTIHKIQQRYFWPNMITDIRNHIKTCIPCLQNNHIRRKPPGALKPIKPPEGIWQLLTMDFHGPITPATRSGNKYIISLTDVLSKFVITKAVRDCTASTAARFVTEEVILKYGTPKCILTDNGTHFTASMMAELFKKIGVTHLYSTPYHPMTNGQIERYNATMDSKIAALSNENRTNWDEQLPFVTFNYNTSIHTTTGHIPFEMMYGRSPILPFDQQEPVISLAQDTQHIDKLKQHLLQLTEQAKINILKQQQKYKQRYDRYRSNPTHKINDLVLIKTLHRRNKFDIRYEGPFRIIQQLVNTTKMNKYSSCNYKTPYQRLIERYGKWKPAKLKKEFQLKEDCERGLLTPFQQPHNYSCYFIHKEADIFTLDYLIDEAKQTYHYSLDTEGDPIKHVPATIQVEFIRLNAPSIVIIIEVQHLPPPNSPLYMKIQHLCSIIFCSNNNIYSWGNPVNELESFLNLDLFVQQIQIKGINVQEKYDSTGQCGLQSVIQHEYKQYLDKLSTIADWSCGLDFCLGTYMPSRHVYGEQREYQIEEEKKYRTMLKEYAINDVFAVTKIATDINLIKILTTPPTTAEHQQEQKDEPEAHEQVELNNNQQEQISIELELTPSDFDIGIFDREHESGENQRATSYDIEPISEDELPEVVQLRPPTQATTTTQQIHQVNGSRIKTRSYYLGPQLYIHEHATPNQISSRRRRANRYRSEVVRRIYHGFNHRDVKTILRGINVEFLNVKISKHGELYIGVKSPTAAEELEELLHKRMFTREHYYHHKKKRRNN</sequence>
<feature type="region of interest" description="Disordered" evidence="8">
    <location>
        <begin position="1"/>
        <end position="31"/>
    </location>
</feature>
<feature type="domain" description="Integrase catalytic" evidence="10">
    <location>
        <begin position="1265"/>
        <end position="1429"/>
    </location>
</feature>
<dbReference type="InterPro" id="IPR012337">
    <property type="entry name" value="RNaseH-like_sf"/>
</dbReference>
<dbReference type="OrthoDB" id="420169at2759"/>
<dbReference type="Pfam" id="PF00078">
    <property type="entry name" value="RVT_1"/>
    <property type="match status" value="1"/>
</dbReference>
<evidence type="ECO:0000256" key="6">
    <source>
        <dbReference type="ARBA" id="ARBA00022801"/>
    </source>
</evidence>
<dbReference type="Pfam" id="PF17921">
    <property type="entry name" value="Integrase_H2C2"/>
    <property type="match status" value="1"/>
</dbReference>
<dbReference type="InterPro" id="IPR036397">
    <property type="entry name" value="RNaseH_sf"/>
</dbReference>
<feature type="compositionally biased region" description="Polar residues" evidence="8">
    <location>
        <begin position="270"/>
        <end position="281"/>
    </location>
</feature>
<dbReference type="InterPro" id="IPR041588">
    <property type="entry name" value="Integrase_H2C2"/>
</dbReference>
<dbReference type="Pfam" id="PF00665">
    <property type="entry name" value="rve"/>
    <property type="match status" value="1"/>
</dbReference>
<keyword evidence="6" id="KW-0378">Hydrolase</keyword>
<dbReference type="Gene3D" id="3.30.70.270">
    <property type="match status" value="2"/>
</dbReference>
<evidence type="ECO:0000256" key="2">
    <source>
        <dbReference type="ARBA" id="ARBA00022679"/>
    </source>
</evidence>
<reference evidence="12" key="1">
    <citation type="submission" date="2021-02" db="EMBL/GenBank/DDBJ databases">
        <authorList>
            <person name="Nowell W R."/>
        </authorList>
    </citation>
    <scope>NUCLEOTIDE SEQUENCE</scope>
</reference>
<dbReference type="GO" id="GO:0003964">
    <property type="term" value="F:RNA-directed DNA polymerase activity"/>
    <property type="evidence" value="ECO:0007669"/>
    <property type="project" value="UniProtKB-KW"/>
</dbReference>
<dbReference type="Gene3D" id="1.10.340.70">
    <property type="match status" value="1"/>
</dbReference>
<feature type="compositionally biased region" description="Polar residues" evidence="8">
    <location>
        <begin position="225"/>
        <end position="251"/>
    </location>
</feature>
<comment type="caution">
    <text evidence="12">The sequence shown here is derived from an EMBL/GenBank/DDBJ whole genome shotgun (WGS) entry which is preliminary data.</text>
</comment>
<feature type="region of interest" description="Disordered" evidence="8">
    <location>
        <begin position="225"/>
        <end position="309"/>
    </location>
</feature>
<keyword evidence="5" id="KW-0255">Endonuclease</keyword>
<feature type="compositionally biased region" description="Basic and acidic residues" evidence="8">
    <location>
        <begin position="1099"/>
        <end position="1109"/>
    </location>
</feature>
<dbReference type="EMBL" id="CAJNOI010002395">
    <property type="protein sequence ID" value="CAF1473560.1"/>
    <property type="molecule type" value="Genomic_DNA"/>
</dbReference>
<dbReference type="InterPro" id="IPR043128">
    <property type="entry name" value="Rev_trsase/Diguanyl_cyclase"/>
</dbReference>
<dbReference type="GO" id="GO:0016787">
    <property type="term" value="F:hydrolase activity"/>
    <property type="evidence" value="ECO:0007669"/>
    <property type="project" value="UniProtKB-KW"/>
</dbReference>
<dbReference type="SUPFAM" id="SSF56672">
    <property type="entry name" value="DNA/RNA polymerases"/>
    <property type="match status" value="1"/>
</dbReference>
<feature type="domain" description="Reverse transcriptase" evidence="9">
    <location>
        <begin position="655"/>
        <end position="834"/>
    </location>
</feature>
<dbReference type="FunFam" id="1.10.340.70:FF:000001">
    <property type="entry name" value="Retrovirus-related Pol polyprotein from transposon gypsy-like Protein"/>
    <property type="match status" value="1"/>
</dbReference>
<dbReference type="Proteomes" id="UP000663832">
    <property type="component" value="Unassembled WGS sequence"/>
</dbReference>
<keyword evidence="7" id="KW-0695">RNA-directed DNA polymerase</keyword>
<dbReference type="FunFam" id="3.10.20.370:FF:000001">
    <property type="entry name" value="Retrovirus-related Pol polyprotein from transposon 17.6-like protein"/>
    <property type="match status" value="1"/>
</dbReference>
<proteinExistence type="predicted"/>
<keyword evidence="2" id="KW-0808">Transferase</keyword>
<dbReference type="CDD" id="cd09274">
    <property type="entry name" value="RNase_HI_RT_Ty3"/>
    <property type="match status" value="1"/>
</dbReference>
<dbReference type="EMBL" id="CAJNOM010002715">
    <property type="protein sequence ID" value="CAF1636561.1"/>
    <property type="molecule type" value="Genomic_DNA"/>
</dbReference>
<evidence type="ECO:0000259" key="9">
    <source>
        <dbReference type="PROSITE" id="PS50878"/>
    </source>
</evidence>
<dbReference type="PROSITE" id="PS50878">
    <property type="entry name" value="RT_POL"/>
    <property type="match status" value="1"/>
</dbReference>
<dbReference type="InterPro" id="IPR000477">
    <property type="entry name" value="RT_dom"/>
</dbReference>
<evidence type="ECO:0000256" key="3">
    <source>
        <dbReference type="ARBA" id="ARBA00022695"/>
    </source>
</evidence>
<dbReference type="SUPFAM" id="SSF53098">
    <property type="entry name" value="Ribonuclease H-like"/>
    <property type="match status" value="1"/>
</dbReference>
<dbReference type="EC" id="2.7.7.49" evidence="1"/>
<dbReference type="Gene3D" id="3.10.10.10">
    <property type="entry name" value="HIV Type 1 Reverse Transcriptase, subunit A, domain 1"/>
    <property type="match status" value="1"/>
</dbReference>
<evidence type="ECO:0000256" key="7">
    <source>
        <dbReference type="ARBA" id="ARBA00022918"/>
    </source>
</evidence>
<feature type="compositionally biased region" description="Low complexity" evidence="8">
    <location>
        <begin position="11"/>
        <end position="29"/>
    </location>
</feature>
<evidence type="ECO:0000313" key="13">
    <source>
        <dbReference type="Proteomes" id="UP000663832"/>
    </source>
</evidence>
<keyword evidence="13" id="KW-1185">Reference proteome</keyword>
<gene>
    <name evidence="11" type="ORF">BJG266_LOCUS41668</name>
    <name evidence="12" type="ORF">QVE165_LOCUS58543</name>
</gene>
<evidence type="ECO:0000259" key="10">
    <source>
        <dbReference type="PROSITE" id="PS50994"/>
    </source>
</evidence>
<dbReference type="GO" id="GO:0015074">
    <property type="term" value="P:DNA integration"/>
    <property type="evidence" value="ECO:0007669"/>
    <property type="project" value="InterPro"/>
</dbReference>
<evidence type="ECO:0000256" key="4">
    <source>
        <dbReference type="ARBA" id="ARBA00022722"/>
    </source>
</evidence>
<dbReference type="Gene3D" id="2.40.70.10">
    <property type="entry name" value="Acid Proteases"/>
    <property type="match status" value="1"/>
</dbReference>
<dbReference type="Gene3D" id="3.30.420.10">
    <property type="entry name" value="Ribonuclease H-like superfamily/Ribonuclease H"/>
    <property type="match status" value="1"/>
</dbReference>
<dbReference type="GO" id="GO:0004519">
    <property type="term" value="F:endonuclease activity"/>
    <property type="evidence" value="ECO:0007669"/>
    <property type="project" value="UniProtKB-KW"/>
</dbReference>
<keyword evidence="3" id="KW-0548">Nucleotidyltransferase</keyword>
<keyword evidence="4" id="KW-0540">Nuclease</keyword>
<dbReference type="InterPro" id="IPR001584">
    <property type="entry name" value="Integrase_cat-core"/>
</dbReference>
<protein>
    <recommendedName>
        <fullName evidence="1">RNA-directed DNA polymerase</fullName>
        <ecNumber evidence="1">2.7.7.49</ecNumber>
    </recommendedName>
</protein>
<dbReference type="Gene3D" id="3.10.20.370">
    <property type="match status" value="1"/>
</dbReference>
<accession>A0A816DM71</accession>
<evidence type="ECO:0000313" key="12">
    <source>
        <dbReference type="EMBL" id="CAF1636561.1"/>
    </source>
</evidence>
<dbReference type="PANTHER" id="PTHR37984">
    <property type="entry name" value="PROTEIN CBG26694"/>
    <property type="match status" value="1"/>
</dbReference>
<dbReference type="FunFam" id="3.30.420.10:FF:000032">
    <property type="entry name" value="Retrovirus-related Pol polyprotein from transposon 297-like Protein"/>
    <property type="match status" value="1"/>
</dbReference>
<dbReference type="Pfam" id="PF17917">
    <property type="entry name" value="RT_RNaseH"/>
    <property type="match status" value="1"/>
</dbReference>
<organism evidence="12 13">
    <name type="scientific">Adineta steineri</name>
    <dbReference type="NCBI Taxonomy" id="433720"/>
    <lineage>
        <taxon>Eukaryota</taxon>
        <taxon>Metazoa</taxon>
        <taxon>Spiralia</taxon>
        <taxon>Gnathifera</taxon>
        <taxon>Rotifera</taxon>
        <taxon>Eurotatoria</taxon>
        <taxon>Bdelloidea</taxon>
        <taxon>Adinetida</taxon>
        <taxon>Adinetidae</taxon>
        <taxon>Adineta</taxon>
    </lineage>
</organism>
<dbReference type="InterPro" id="IPR021109">
    <property type="entry name" value="Peptidase_aspartic_dom_sf"/>
</dbReference>
<dbReference type="InterPro" id="IPR050951">
    <property type="entry name" value="Retrovirus_Pol_polyprotein"/>
</dbReference>
<evidence type="ECO:0000313" key="11">
    <source>
        <dbReference type="EMBL" id="CAF1473560.1"/>
    </source>
</evidence>
<dbReference type="Proteomes" id="UP000663877">
    <property type="component" value="Unassembled WGS sequence"/>
</dbReference>
<dbReference type="InterPro" id="IPR041373">
    <property type="entry name" value="RT_RNaseH"/>
</dbReference>
<evidence type="ECO:0000256" key="8">
    <source>
        <dbReference type="SAM" id="MobiDB-lite"/>
    </source>
</evidence>
<feature type="region of interest" description="Disordered" evidence="8">
    <location>
        <begin position="1089"/>
        <end position="1128"/>
    </location>
</feature>
<evidence type="ECO:0000256" key="5">
    <source>
        <dbReference type="ARBA" id="ARBA00022759"/>
    </source>
</evidence>
<dbReference type="PANTHER" id="PTHR37984:SF5">
    <property type="entry name" value="PROTEIN NYNRIN-LIKE"/>
    <property type="match status" value="1"/>
</dbReference>
<dbReference type="PROSITE" id="PS50994">
    <property type="entry name" value="INTEGRASE"/>
    <property type="match status" value="1"/>
</dbReference>
<dbReference type="GO" id="GO:0003676">
    <property type="term" value="F:nucleic acid binding"/>
    <property type="evidence" value="ECO:0007669"/>
    <property type="project" value="InterPro"/>
</dbReference>
<evidence type="ECO:0000256" key="1">
    <source>
        <dbReference type="ARBA" id="ARBA00012493"/>
    </source>
</evidence>
<name>A0A816DM71_9BILA</name>
<dbReference type="CDD" id="cd01647">
    <property type="entry name" value="RT_LTR"/>
    <property type="match status" value="1"/>
</dbReference>